<protein>
    <submittedName>
        <fullName evidence="1">Uncharacterized protein</fullName>
    </submittedName>
</protein>
<name>W4LL46_ENTF1</name>
<dbReference type="Proteomes" id="UP000019141">
    <property type="component" value="Unassembled WGS sequence"/>
</dbReference>
<gene>
    <name evidence="1" type="ORF">ETSY1_17975</name>
</gene>
<dbReference type="HOGENOM" id="CLU_3231099_0_0_7"/>
<accession>W4LL46</accession>
<evidence type="ECO:0000313" key="1">
    <source>
        <dbReference type="EMBL" id="ETW98639.1"/>
    </source>
</evidence>
<proteinExistence type="predicted"/>
<dbReference type="EMBL" id="AZHW01000535">
    <property type="protein sequence ID" value="ETW98639.1"/>
    <property type="molecule type" value="Genomic_DNA"/>
</dbReference>
<sequence length="43" mass="4940">MDKFRAIAHQYLPACRADTIERAAWAVDEFEDVGAFVELLVDR</sequence>
<reference evidence="1 2" key="1">
    <citation type="journal article" date="2014" name="Nature">
        <title>An environmental bacterial taxon with a large and distinct metabolic repertoire.</title>
        <authorList>
            <person name="Wilson M.C."/>
            <person name="Mori T."/>
            <person name="Ruckert C."/>
            <person name="Uria A.R."/>
            <person name="Helf M.J."/>
            <person name="Takada K."/>
            <person name="Gernert C."/>
            <person name="Steffens U.A."/>
            <person name="Heycke N."/>
            <person name="Schmitt S."/>
            <person name="Rinke C."/>
            <person name="Helfrich E.J."/>
            <person name="Brachmann A.O."/>
            <person name="Gurgui C."/>
            <person name="Wakimoto T."/>
            <person name="Kracht M."/>
            <person name="Crusemann M."/>
            <person name="Hentschel U."/>
            <person name="Abe I."/>
            <person name="Matsunaga S."/>
            <person name="Kalinowski J."/>
            <person name="Takeyama H."/>
            <person name="Piel J."/>
        </authorList>
    </citation>
    <scope>NUCLEOTIDE SEQUENCE [LARGE SCALE GENOMIC DNA]</scope>
    <source>
        <strain evidence="2">TSY1</strain>
    </source>
</reference>
<comment type="caution">
    <text evidence="1">The sequence shown here is derived from an EMBL/GenBank/DDBJ whole genome shotgun (WGS) entry which is preliminary data.</text>
</comment>
<dbReference type="AlphaFoldDB" id="W4LL46"/>
<evidence type="ECO:0000313" key="2">
    <source>
        <dbReference type="Proteomes" id="UP000019141"/>
    </source>
</evidence>
<organism evidence="1 2">
    <name type="scientific">Entotheonella factor</name>
    <dbReference type="NCBI Taxonomy" id="1429438"/>
    <lineage>
        <taxon>Bacteria</taxon>
        <taxon>Pseudomonadati</taxon>
        <taxon>Nitrospinota/Tectimicrobiota group</taxon>
        <taxon>Candidatus Tectimicrobiota</taxon>
        <taxon>Candidatus Entotheonellia</taxon>
        <taxon>Candidatus Entotheonellales</taxon>
        <taxon>Candidatus Entotheonellaceae</taxon>
        <taxon>Candidatus Entotheonella</taxon>
    </lineage>
</organism>
<keyword evidence="2" id="KW-1185">Reference proteome</keyword>